<name>A0A132NME5_9ACTN</name>
<reference evidence="2 4" key="1">
    <citation type="submission" date="2015-02" db="EMBL/GenBank/DDBJ databases">
        <title>Physiological reanalysis, assessment of diazotrophy, and genome sequences of multiple isolates of Streptomyces thermoautotrophicus.</title>
        <authorList>
            <person name="MacKellar D.C."/>
            <person name="Lieber L."/>
            <person name="Norman J."/>
            <person name="Bolger A."/>
            <person name="Tobin C."/>
            <person name="Murray J.W."/>
            <person name="Prell J."/>
        </authorList>
    </citation>
    <scope>NUCLEOTIDE SEQUENCE [LARGE SCALE GENOMIC DNA]</scope>
    <source>
        <strain evidence="2 4">UBT1</strain>
    </source>
</reference>
<dbReference type="EMBL" id="JYIJ01000015">
    <property type="protein sequence ID" value="KWX04497.1"/>
    <property type="molecule type" value="Genomic_DNA"/>
</dbReference>
<accession>A0A132NME5</accession>
<comment type="caution">
    <text evidence="2">The sequence shown here is derived from an EMBL/GenBank/DDBJ whole genome shotgun (WGS) entry which is preliminary data.</text>
</comment>
<dbReference type="EMBL" id="JYIK01000132">
    <property type="protein sequence ID" value="KWX10952.1"/>
    <property type="molecule type" value="Genomic_DNA"/>
</dbReference>
<gene>
    <name evidence="1" type="ORF">TH66_08005</name>
    <name evidence="2" type="ORF">TR74_00605</name>
</gene>
<dbReference type="Proteomes" id="UP000070598">
    <property type="component" value="Unassembled WGS sequence"/>
</dbReference>
<organism evidence="2 3">
    <name type="scientific">Carbonactinospora thermoautotrophica</name>
    <dbReference type="NCBI Taxonomy" id="1469144"/>
    <lineage>
        <taxon>Bacteria</taxon>
        <taxon>Bacillati</taxon>
        <taxon>Actinomycetota</taxon>
        <taxon>Actinomycetes</taxon>
        <taxon>Kitasatosporales</taxon>
        <taxon>Carbonactinosporaceae</taxon>
        <taxon>Carbonactinospora</taxon>
    </lineage>
</organism>
<dbReference type="Proteomes" id="UP000070659">
    <property type="component" value="Unassembled WGS sequence"/>
</dbReference>
<evidence type="ECO:0000313" key="4">
    <source>
        <dbReference type="Proteomes" id="UP000070659"/>
    </source>
</evidence>
<evidence type="ECO:0000313" key="3">
    <source>
        <dbReference type="Proteomes" id="UP000070598"/>
    </source>
</evidence>
<evidence type="ECO:0000313" key="1">
    <source>
        <dbReference type="EMBL" id="KWX04497.1"/>
    </source>
</evidence>
<sequence length="62" mass="6572">MYRLPTPARLCWARLADRSVGLAGEGAERLGEVPVRAEQVGAGWPITRVSSTVDSSSSTGSR</sequence>
<dbReference type="AlphaFoldDB" id="A0A132NME5"/>
<reference evidence="3" key="2">
    <citation type="submission" date="2015-02" db="EMBL/GenBank/DDBJ databases">
        <title>Physiological reanalysis, assessment of diazotrophy, and genome sequences of multiple isolates of Streptomyces thermoautotrophicus.</title>
        <authorList>
            <person name="MacKellar D.C."/>
            <person name="Lieber L."/>
            <person name="Norman J."/>
            <person name="Bolger A."/>
            <person name="Tobin C."/>
            <person name="Murray J.W."/>
            <person name="Friesen M."/>
            <person name="Prell J."/>
        </authorList>
    </citation>
    <scope>NUCLEOTIDE SEQUENCE [LARGE SCALE GENOMIC DNA]</scope>
    <source>
        <strain evidence="3">UBT1</strain>
    </source>
</reference>
<protein>
    <submittedName>
        <fullName evidence="2">Uncharacterized protein</fullName>
    </submittedName>
</protein>
<proteinExistence type="predicted"/>
<evidence type="ECO:0000313" key="2">
    <source>
        <dbReference type="EMBL" id="KWX10952.1"/>
    </source>
</evidence>